<organism evidence="1 2">
    <name type="scientific">Bacillus phage BSP38</name>
    <dbReference type="NCBI Taxonomy" id="2283013"/>
    <lineage>
        <taxon>Viruses</taxon>
        <taxon>Duplodnaviria</taxon>
        <taxon>Heunggongvirae</taxon>
        <taxon>Uroviricota</taxon>
        <taxon>Caudoviricetes</taxon>
        <taxon>Herelleviridae</taxon>
        <taxon>Bastillevirinae</taxon>
        <taxon>Jeonjuvirus</taxon>
        <taxon>Jeonjuvirus BSP38</taxon>
    </lineage>
</organism>
<keyword evidence="2" id="KW-1185">Reference proteome</keyword>
<sequence length="49" mass="5532">MKFPLTKHSCMVCDWEETNHKCFDGWSCPSCGGPLSSDRVSPEKEKKGK</sequence>
<evidence type="ECO:0000313" key="2">
    <source>
        <dbReference type="Proteomes" id="UP000260425"/>
    </source>
</evidence>
<dbReference type="EMBL" id="MH606185">
    <property type="protein sequence ID" value="AXH71112.1"/>
    <property type="molecule type" value="Genomic_DNA"/>
</dbReference>
<gene>
    <name evidence="1" type="ORF">BSP38_070</name>
</gene>
<name>A0A345MJT0_BPBSP</name>
<accession>A0A345MJT0</accession>
<evidence type="ECO:0000313" key="1">
    <source>
        <dbReference type="EMBL" id="AXH71112.1"/>
    </source>
</evidence>
<organismHost>
    <name type="scientific">Bacillus subtilis</name>
    <dbReference type="NCBI Taxonomy" id="1423"/>
</organismHost>
<proteinExistence type="predicted"/>
<dbReference type="Proteomes" id="UP000260425">
    <property type="component" value="Segment"/>
</dbReference>
<reference evidence="1 2" key="1">
    <citation type="submission" date="2018-07" db="EMBL/GenBank/DDBJ databases">
        <title>Complete nucleotide sequence of Bacillus phage BSP38.</title>
        <authorList>
            <person name="Ghosh K."/>
            <person name="Kim K.-P."/>
        </authorList>
    </citation>
    <scope>NUCLEOTIDE SEQUENCE [LARGE SCALE GENOMIC DNA]</scope>
</reference>
<protein>
    <submittedName>
        <fullName evidence="1">Uncharacterized protein</fullName>
    </submittedName>
</protein>